<comment type="catalytic activity">
    <reaction evidence="8 10">
        <text>Release of N-terminal amino acids, preferentially methionine, from peptides and arylamides.</text>
        <dbReference type="EC" id="3.4.11.18"/>
    </reaction>
</comment>
<dbReference type="GO" id="GO:0022626">
    <property type="term" value="C:cytosolic ribosome"/>
    <property type="evidence" value="ECO:0007669"/>
    <property type="project" value="EnsemblFungi"/>
</dbReference>
<dbReference type="InterPro" id="IPR002467">
    <property type="entry name" value="Pept_M24A_MAP1"/>
</dbReference>
<feature type="binding site" evidence="8">
    <location>
        <position position="280"/>
    </location>
    <ligand>
        <name>Zn(2+)</name>
        <dbReference type="ChEBI" id="CHEBI:29105"/>
        <label>4</label>
        <note>catalytic</note>
    </ligand>
</feature>
<comment type="cofactor">
    <cofactor evidence="10">
        <name>Co(2+)</name>
        <dbReference type="ChEBI" id="CHEBI:48828"/>
    </cofactor>
    <cofactor evidence="10">
        <name>Zn(2+)</name>
        <dbReference type="ChEBI" id="CHEBI:29105"/>
    </cofactor>
    <cofactor evidence="10">
        <name>Mn(2+)</name>
        <dbReference type="ChEBI" id="CHEBI:29035"/>
    </cofactor>
    <cofactor evidence="10">
        <name>Fe(2+)</name>
        <dbReference type="ChEBI" id="CHEBI:29033"/>
    </cofactor>
    <text evidence="10">Binds 2 divalent metal cations per subunit. Has a high-affinity and a low affinity metal-binding site. The true nature of the physiological cofactor is under debate. The enzyme is active with cobalt, zinc, manganese or divalent iron ions.</text>
</comment>
<comment type="function">
    <text evidence="8 10">Cotranslationally removes the N-terminal methionine from nascent proteins. The N-terminal methionine is often cleaved when the second residue in the primary sequence is small and uncharged (Met-Ala-, Cys, Gly, Pro, Ser, Thr, or Val).</text>
</comment>
<comment type="subunit">
    <text evidence="8">Associates with the 60S ribosomal subunit of the 80S translational complex.</text>
</comment>
<evidence type="ECO:0000256" key="5">
    <source>
        <dbReference type="ARBA" id="ARBA00022771"/>
    </source>
</evidence>
<dbReference type="Proteomes" id="UP000095023">
    <property type="component" value="Unassembled WGS sequence"/>
</dbReference>
<evidence type="ECO:0000256" key="8">
    <source>
        <dbReference type="HAMAP-Rule" id="MF_03174"/>
    </source>
</evidence>
<feature type="binding site" evidence="8">
    <location>
        <position position="203"/>
    </location>
    <ligand>
        <name>Zn(2+)</name>
        <dbReference type="ChEBI" id="CHEBI:29105"/>
        <label>3</label>
    </ligand>
</feature>
<dbReference type="InterPro" id="IPR000994">
    <property type="entry name" value="Pept_M24"/>
</dbReference>
<dbReference type="PANTHER" id="PTHR43330:SF7">
    <property type="entry name" value="METHIONINE AMINOPEPTIDASE 1"/>
    <property type="match status" value="1"/>
</dbReference>
<dbReference type="AlphaFoldDB" id="A0A1E4TJ12"/>
<dbReference type="PROSITE" id="PS52013">
    <property type="entry name" value="ZF_C6H2"/>
    <property type="match status" value="1"/>
</dbReference>
<feature type="binding site" evidence="8">
    <location>
        <position position="287"/>
    </location>
    <ligand>
        <name>a protein</name>
        <dbReference type="ChEBI" id="CHEBI:16541"/>
    </ligand>
    <ligandPart>
        <name>N-terminal L-methionine residue</name>
        <dbReference type="ChEBI" id="CHEBI:64731"/>
    </ligandPart>
</feature>
<comment type="cofactor">
    <cofactor evidence="8">
        <name>Zn(2+)</name>
        <dbReference type="ChEBI" id="CHEBI:29105"/>
    </cofactor>
    <cofactor evidence="8">
        <name>Co(2+)</name>
        <dbReference type="ChEBI" id="CHEBI:48828"/>
    </cofactor>
    <cofactor evidence="8">
        <name>Mn(2+)</name>
        <dbReference type="ChEBI" id="CHEBI:29035"/>
    </cofactor>
    <cofactor evidence="8">
        <name>Fe(2+)</name>
        <dbReference type="ChEBI" id="CHEBI:29033"/>
    </cofactor>
    <text evidence="8">Binds 2 divalent metal cations per subunit. Has a high-affinity and a low affinity metal-binding site. The true nature of the physiological cofactor is under debate. The enzyme is active with zinc, cobalt, manganese or divalent iron ions. Has high activity with zinc; zinc cofactor is transferred into the active site region by the ZNG1 zinc chaperone.</text>
</comment>
<dbReference type="EC" id="3.4.11.18" evidence="10"/>
<gene>
    <name evidence="12" type="ORF">CANCADRAFT_75421</name>
</gene>
<dbReference type="HAMAP" id="MF_01974">
    <property type="entry name" value="MetAP_1"/>
    <property type="match status" value="1"/>
</dbReference>
<evidence type="ECO:0000259" key="11">
    <source>
        <dbReference type="PROSITE" id="PS52013"/>
    </source>
</evidence>
<evidence type="ECO:0000256" key="3">
    <source>
        <dbReference type="ARBA" id="ARBA00022670"/>
    </source>
</evidence>
<evidence type="ECO:0000256" key="7">
    <source>
        <dbReference type="ARBA" id="ARBA00022833"/>
    </source>
</evidence>
<dbReference type="Pfam" id="PF00557">
    <property type="entry name" value="Peptidase_M24"/>
    <property type="match status" value="1"/>
</dbReference>
<evidence type="ECO:0000256" key="4">
    <source>
        <dbReference type="ARBA" id="ARBA00022723"/>
    </source>
</evidence>
<evidence type="ECO:0000313" key="12">
    <source>
        <dbReference type="EMBL" id="ODV91745.1"/>
    </source>
</evidence>
<keyword evidence="4 8" id="KW-0479">Metal-binding</keyword>
<feature type="binding site" evidence="8">
    <location>
        <position position="344"/>
    </location>
    <ligand>
        <name>Zn(2+)</name>
        <dbReference type="ChEBI" id="CHEBI:29105"/>
        <label>4</label>
        <note>catalytic</note>
    </ligand>
</feature>
<evidence type="ECO:0000256" key="9">
    <source>
        <dbReference type="PROSITE-ProRule" id="PRU01357"/>
    </source>
</evidence>
<evidence type="ECO:0000256" key="1">
    <source>
        <dbReference type="ARBA" id="ARBA00022438"/>
    </source>
</evidence>
<keyword evidence="6 8" id="KW-0378">Hydrolase</keyword>
<keyword evidence="13" id="KW-1185">Reference proteome</keyword>
<dbReference type="Gene3D" id="3.90.230.10">
    <property type="entry name" value="Creatinase/methionine aminopeptidase superfamily"/>
    <property type="match status" value="1"/>
</dbReference>
<keyword evidence="1 8" id="KW-0031">Aminopeptidase</keyword>
<feature type="binding site" evidence="8">
    <location>
        <position position="214"/>
    </location>
    <ligand>
        <name>Zn(2+)</name>
        <dbReference type="ChEBI" id="CHEBI:29105"/>
        <label>4</label>
        <note>catalytic</note>
    </ligand>
</feature>
<comment type="similarity">
    <text evidence="8 9">Belongs to the peptidase M24A family. Methionine aminopeptidase type 1 subfamily.</text>
</comment>
<sequence length="374" mass="41392">MMKCSSINCENEASTLKCPICLKFGVTSVFCSQDCFKKNWSSHKQFHLLFQGTPTHKPGENYDPFPPSAYTGPLRALYPLSDTRKVPSDIPFPDYALDGIPKSERKIGHQTIILDDEHIEKMRYASVLAREILDITAEAIKPGVTTDELDEICHNETIKRKGYPSPLNYYHFPKSLCTSVNEVICHGIPDKRPLETGDIINLDVTIYINGVHSDMNATYFVGGRENADADTIRLVDTTRASLAKAISICKPGTRIRDIGKVIEAVATEGRCSIVKNYVGHGVNQMFHCAPNIPHYANNKAPGVLQEGMTFTIEPMLALGTGKDKTWPDHWTAVTQDGKRSAQFEHTLLVTATGVEILTDPNGTWKEDIEAAKAA</sequence>
<evidence type="ECO:0000256" key="10">
    <source>
        <dbReference type="RuleBase" id="RU003653"/>
    </source>
</evidence>
<feature type="binding site" evidence="8">
    <location>
        <position position="313"/>
    </location>
    <ligand>
        <name>Zn(2+)</name>
        <dbReference type="ChEBI" id="CHEBI:29105"/>
        <label>4</label>
        <note>catalytic</note>
    </ligand>
</feature>
<keyword evidence="2 8" id="KW-0963">Cytoplasm</keyword>
<dbReference type="InterPro" id="IPR036005">
    <property type="entry name" value="Creatinase/aminopeptidase-like"/>
</dbReference>
<protein>
    <recommendedName>
        <fullName evidence="10">Methionine aminopeptidase</fullName>
        <ecNumber evidence="10">3.4.11.18</ecNumber>
    </recommendedName>
</protein>
<dbReference type="CDD" id="cd01086">
    <property type="entry name" value="MetAP1"/>
    <property type="match status" value="1"/>
</dbReference>
<dbReference type="InterPro" id="IPR001714">
    <property type="entry name" value="Pept_M24_MAP"/>
</dbReference>
<comment type="subcellular location">
    <subcellularLocation>
        <location evidence="8">Cytoplasm</location>
    </subcellularLocation>
</comment>
<dbReference type="NCBIfam" id="TIGR00500">
    <property type="entry name" value="met_pdase_I"/>
    <property type="match status" value="1"/>
</dbReference>
<dbReference type="Pfam" id="PF15801">
    <property type="entry name" value="zf-C6H2"/>
    <property type="match status" value="1"/>
</dbReference>
<dbReference type="InterPro" id="IPR031615">
    <property type="entry name" value="Zfn-C6H2"/>
</dbReference>
<feature type="binding site" evidence="8">
    <location>
        <position position="186"/>
    </location>
    <ligand>
        <name>a protein</name>
        <dbReference type="ChEBI" id="CHEBI:16541"/>
    </ligand>
    <ligandPart>
        <name>N-terminal L-methionine residue</name>
        <dbReference type="ChEBI" id="CHEBI:64731"/>
    </ligandPart>
</feature>
<keyword evidence="7" id="KW-0862">Zinc</keyword>
<dbReference type="SUPFAM" id="SSF55920">
    <property type="entry name" value="Creatinase/aminopeptidase"/>
    <property type="match status" value="1"/>
</dbReference>
<dbReference type="GO" id="GO:0016485">
    <property type="term" value="P:protein processing"/>
    <property type="evidence" value="ECO:0007669"/>
    <property type="project" value="EnsemblFungi"/>
</dbReference>
<dbReference type="PRINTS" id="PR00599">
    <property type="entry name" value="MAPEPTIDASE"/>
</dbReference>
<dbReference type="PROSITE" id="PS00680">
    <property type="entry name" value="MAP_1"/>
    <property type="match status" value="1"/>
</dbReference>
<dbReference type="GO" id="GO:0008270">
    <property type="term" value="F:zinc ion binding"/>
    <property type="evidence" value="ECO:0007669"/>
    <property type="project" value="UniProtKB-KW"/>
</dbReference>
<accession>A0A1E4TJ12</accession>
<proteinExistence type="inferred from homology"/>
<reference evidence="13" key="1">
    <citation type="submission" date="2016-02" db="EMBL/GenBank/DDBJ databases">
        <title>Comparative genomics of biotechnologically important yeasts.</title>
        <authorList>
            <consortium name="DOE Joint Genome Institute"/>
            <person name="Riley R."/>
            <person name="Haridas S."/>
            <person name="Wolfe K.H."/>
            <person name="Lopes M.R."/>
            <person name="Hittinger C.T."/>
            <person name="Goker M."/>
            <person name="Salamov A."/>
            <person name="Wisecaver J."/>
            <person name="Long T.M."/>
            <person name="Aerts A.L."/>
            <person name="Barry K."/>
            <person name="Choi C."/>
            <person name="Clum A."/>
            <person name="Coughlan A.Y."/>
            <person name="Deshpande S."/>
            <person name="Douglass A.P."/>
            <person name="Hanson S.J."/>
            <person name="Klenk H.-P."/>
            <person name="Labutti K."/>
            <person name="Lapidus A."/>
            <person name="Lindquist E."/>
            <person name="Lipzen A."/>
            <person name="Meier-Kolthoff J.P."/>
            <person name="Ohm R.A."/>
            <person name="Otillar R.P."/>
            <person name="Pangilinan J."/>
            <person name="Peng Y."/>
            <person name="Rokas A."/>
            <person name="Rosa C.A."/>
            <person name="Scheuner C."/>
            <person name="Sibirny A.A."/>
            <person name="Slot J.C."/>
            <person name="Stielow J.B."/>
            <person name="Sun H."/>
            <person name="Kurtzman C.P."/>
            <person name="Blackwell M."/>
            <person name="Jeffries T.W."/>
            <person name="Grigoriev I.V."/>
        </authorList>
    </citation>
    <scope>NUCLEOTIDE SEQUENCE [LARGE SCALE GENOMIC DNA]</scope>
    <source>
        <strain evidence="13">NRRL Y-17796</strain>
    </source>
</reference>
<feature type="domain" description="C6H2-type" evidence="11">
    <location>
        <begin position="1"/>
        <end position="54"/>
    </location>
</feature>
<dbReference type="GO" id="GO:0004239">
    <property type="term" value="F:initiator methionyl aminopeptidase activity"/>
    <property type="evidence" value="ECO:0007669"/>
    <property type="project" value="UniProtKB-UniRule"/>
</dbReference>
<dbReference type="EMBL" id="KV453841">
    <property type="protein sequence ID" value="ODV91745.1"/>
    <property type="molecule type" value="Genomic_DNA"/>
</dbReference>
<evidence type="ECO:0000256" key="6">
    <source>
        <dbReference type="ARBA" id="ARBA00022801"/>
    </source>
</evidence>
<dbReference type="GO" id="GO:0003729">
    <property type="term" value="F:mRNA binding"/>
    <property type="evidence" value="ECO:0007669"/>
    <property type="project" value="EnsemblFungi"/>
</dbReference>
<feature type="binding site" evidence="8">
    <location>
        <position position="344"/>
    </location>
    <ligand>
        <name>Zn(2+)</name>
        <dbReference type="ChEBI" id="CHEBI:29105"/>
        <label>3</label>
    </ligand>
</feature>
<dbReference type="GO" id="GO:0010629">
    <property type="term" value="P:negative regulation of gene expression"/>
    <property type="evidence" value="ECO:0007669"/>
    <property type="project" value="EnsemblFungi"/>
</dbReference>
<keyword evidence="5 9" id="KW-0863">Zinc-finger</keyword>
<name>A0A1E4TJ12_9ASCO</name>
<organism evidence="12 13">
    <name type="scientific">Tortispora caseinolytica NRRL Y-17796</name>
    <dbReference type="NCBI Taxonomy" id="767744"/>
    <lineage>
        <taxon>Eukaryota</taxon>
        <taxon>Fungi</taxon>
        <taxon>Dikarya</taxon>
        <taxon>Ascomycota</taxon>
        <taxon>Saccharomycotina</taxon>
        <taxon>Trigonopsidomycetes</taxon>
        <taxon>Trigonopsidales</taxon>
        <taxon>Trigonopsidaceae</taxon>
        <taxon>Tortispora</taxon>
    </lineage>
</organism>
<evidence type="ECO:0000256" key="2">
    <source>
        <dbReference type="ARBA" id="ARBA00022490"/>
    </source>
</evidence>
<dbReference type="GO" id="GO:0070006">
    <property type="term" value="F:metalloaminopeptidase activity"/>
    <property type="evidence" value="ECO:0007669"/>
    <property type="project" value="UniProtKB-UniRule"/>
</dbReference>
<evidence type="ECO:0000313" key="13">
    <source>
        <dbReference type="Proteomes" id="UP000095023"/>
    </source>
</evidence>
<feature type="binding site" evidence="8">
    <location>
        <position position="214"/>
    </location>
    <ligand>
        <name>Zn(2+)</name>
        <dbReference type="ChEBI" id="CHEBI:29105"/>
        <label>3</label>
    </ligand>
</feature>
<keyword evidence="3 8" id="KW-0645">Protease</keyword>
<dbReference type="OrthoDB" id="3209743at2759"/>
<dbReference type="PANTHER" id="PTHR43330">
    <property type="entry name" value="METHIONINE AMINOPEPTIDASE"/>
    <property type="match status" value="1"/>
</dbReference>